<sequence length="890" mass="99969">MNKEIEVSGIYSLPEIDKLIGEKVFFSSALQNSLSSKNEQELKIHSYLNQDLSGSILETESILNKVFNTDNFSMTDSSILEKNEDNIVDEIYQKEELNSHYVSVENTLKENQSIENSLSEFSDKKGVATQDDLNESSEGKSKININEMEHLMDADANSVGSEVDSLDGYTTFDYGFDGSGIISSVEDWESDDNSVVFRYNEMAWPEEAILEGAETDANEVIENICEEDDPDKDLGEAKFEEEIVPKESTPECEDYNQISVNEENFIKESEFVSSEIKIGDVESIGRSDQIDSDERDIIYIKRRPGSESSFHVEGGMMHVPSVEQEVVLKKVAGESAEASPSSTKFRKWLSNNSGTSKIHSYLGNFRGENFKDGSGISGSSTLKSLFKVGGVFRRCGYLSNSSFNSNLVTSLGSIINQAEKSNSRTFKGDDSGLSHVEVLNGAHEARRNLRQRTLPMKISTKFQISNKTRKARENDIGSIWLIREIYLSLTPQILKLSMSVDGEWLILGSQDGSIRQWKFKGDEFGDSGMISSSGHQIEPFFNEKEDFNIQAHSNAIISLHWENNEGSHRFLSSSMDRTVKLWEAGSTEPNAVINCSDWPTSVSFHPIQKNIIFIGSLDASVQILRLIPNDDSPNKFLTKVVETIRVQDLLTSLSISPNGKYLACGFKDGGVAFYDARTLKYRCDVDCRNRRGKSSKGRKVSGISWKRDNKSVLVTTNDSRVRLFNLSDLSTFVKFKGHINEETLLSAQISNDEKFIVSGSENGYICLWDLQPDFGRSIFGIQYNKNNLHGSNFHPNVTSNQISLRYDRINIRRGPTQHCVDSFKAFDSSLTSTILAPPAFSKKIIKFFKMNQRNSLNYPSFGTYINEKNAQIFIAVNRNGQIRIFMNIPN</sequence>
<dbReference type="SMART" id="SM00320">
    <property type="entry name" value="WD40"/>
    <property type="match status" value="6"/>
</dbReference>
<dbReference type="PROSITE" id="PS50294">
    <property type="entry name" value="WD_REPEATS_REGION"/>
    <property type="match status" value="1"/>
</dbReference>
<dbReference type="SUPFAM" id="SSF50978">
    <property type="entry name" value="WD40 repeat-like"/>
    <property type="match status" value="1"/>
</dbReference>
<keyword evidence="1 3" id="KW-0853">WD repeat</keyword>
<dbReference type="PANTHER" id="PTHR14221:SF0">
    <property type="entry name" value="WD REPEAT-CONTAINING PROTEIN 44"/>
    <property type="match status" value="1"/>
</dbReference>
<dbReference type="InterPro" id="IPR036322">
    <property type="entry name" value="WD40_repeat_dom_sf"/>
</dbReference>
<evidence type="ECO:0000256" key="3">
    <source>
        <dbReference type="PROSITE-ProRule" id="PRU00221"/>
    </source>
</evidence>
<dbReference type="PROSITE" id="PS00678">
    <property type="entry name" value="WD_REPEATS_1"/>
    <property type="match status" value="1"/>
</dbReference>
<organism evidence="4">
    <name type="scientific">Cryptosporidium hominis</name>
    <dbReference type="NCBI Taxonomy" id="237895"/>
    <lineage>
        <taxon>Eukaryota</taxon>
        <taxon>Sar</taxon>
        <taxon>Alveolata</taxon>
        <taxon>Apicomplexa</taxon>
        <taxon>Conoidasida</taxon>
        <taxon>Coccidia</taxon>
        <taxon>Eucoccidiorida</taxon>
        <taxon>Eimeriorina</taxon>
        <taxon>Cryptosporidiidae</taxon>
        <taxon>Cryptosporidium</taxon>
    </lineage>
</organism>
<dbReference type="Proteomes" id="UP000199752">
    <property type="component" value="Chromosome 7"/>
</dbReference>
<dbReference type="VEuPathDB" id="CryptoDB:ChTU502y2012_407g2670"/>
<dbReference type="Pfam" id="PF00400">
    <property type="entry name" value="WD40"/>
    <property type="match status" value="4"/>
</dbReference>
<dbReference type="InterPro" id="IPR001680">
    <property type="entry name" value="WD40_rpt"/>
</dbReference>
<dbReference type="EMBL" id="LN877953">
    <property type="protein sequence ID" value="CUV07532.1"/>
    <property type="molecule type" value="Genomic_DNA"/>
</dbReference>
<dbReference type="OrthoDB" id="342119at2759"/>
<accession>A0A0S4TJY8</accession>
<gene>
    <name evidence="4" type="ORF">CHUDEA7_5410</name>
</gene>
<dbReference type="VEuPathDB" id="CryptoDB:GY17_00002428"/>
<evidence type="ECO:0000256" key="1">
    <source>
        <dbReference type="ARBA" id="ARBA00022574"/>
    </source>
</evidence>
<name>A0A0S4TJY8_CRYHO</name>
<dbReference type="Gene3D" id="2.130.10.10">
    <property type="entry name" value="YVTN repeat-like/Quinoprotein amine dehydrogenase"/>
    <property type="match status" value="1"/>
</dbReference>
<proteinExistence type="predicted"/>
<dbReference type="PROSITE" id="PS50082">
    <property type="entry name" value="WD_REPEATS_2"/>
    <property type="match status" value="1"/>
</dbReference>
<dbReference type="PANTHER" id="PTHR14221">
    <property type="entry name" value="WD REPEAT DOMAIN 44"/>
    <property type="match status" value="1"/>
</dbReference>
<dbReference type="InterPro" id="IPR015943">
    <property type="entry name" value="WD40/YVTN_repeat-like_dom_sf"/>
</dbReference>
<feature type="repeat" description="WD" evidence="3">
    <location>
        <begin position="549"/>
        <end position="592"/>
    </location>
</feature>
<dbReference type="AlphaFoldDB" id="A0A0S4TJY8"/>
<dbReference type="InterPro" id="IPR040324">
    <property type="entry name" value="WDR44/Dgr2"/>
</dbReference>
<keyword evidence="2" id="KW-0677">Repeat</keyword>
<dbReference type="InterPro" id="IPR019775">
    <property type="entry name" value="WD40_repeat_CS"/>
</dbReference>
<dbReference type="VEuPathDB" id="CryptoDB:CHUDEA7_5410"/>
<protein>
    <submittedName>
        <fullName evidence="4">Uncharacterized protein</fullName>
    </submittedName>
</protein>
<evidence type="ECO:0000313" key="4">
    <source>
        <dbReference type="EMBL" id="CUV07532.1"/>
    </source>
</evidence>
<dbReference type="VEuPathDB" id="CryptoDB:Chro.70601"/>
<reference evidence="4" key="1">
    <citation type="submission" date="2015-08" db="EMBL/GenBank/DDBJ databases">
        <authorList>
            <person name="Babu N.S."/>
            <person name="Beckwith C.J."/>
            <person name="Beseler K.G."/>
            <person name="Brison A."/>
            <person name="Carone J.V."/>
            <person name="Caskin T.P."/>
            <person name="Diamond M."/>
            <person name="Durham M.E."/>
            <person name="Foxe J.M."/>
            <person name="Go M."/>
            <person name="Henderson B.A."/>
            <person name="Jones I.B."/>
            <person name="McGettigan J.A."/>
            <person name="Micheletti S.J."/>
            <person name="Nasrallah M.E."/>
            <person name="Ortiz D."/>
            <person name="Piller C.R."/>
            <person name="Privatt S.R."/>
            <person name="Schneider S.L."/>
            <person name="Sharp S."/>
            <person name="Smith T.C."/>
            <person name="Stanton J.D."/>
            <person name="Ullery H.E."/>
            <person name="Wilson R.J."/>
            <person name="Serrano M.G."/>
            <person name="Buck G."/>
            <person name="Lee V."/>
            <person name="Wang Y."/>
            <person name="Carvalho R."/>
            <person name="Voegtly L."/>
            <person name="Shi R."/>
            <person name="Duckworth R."/>
            <person name="Johnson A."/>
            <person name="Loviza R."/>
            <person name="Walstead R."/>
            <person name="Shah Z."/>
            <person name="Kiflezghi M."/>
            <person name="Wade K."/>
            <person name="Ball S.L."/>
            <person name="Bradley K.W."/>
            <person name="Asai D.J."/>
            <person name="Bowman C.A."/>
            <person name="Russell D.A."/>
            <person name="Pope W.H."/>
            <person name="Jacobs-Sera D."/>
            <person name="Hendrix R.W."/>
            <person name="Hatfull G.F."/>
        </authorList>
    </citation>
    <scope>NUCLEOTIDE SEQUENCE [LARGE SCALE GENOMIC DNA]</scope>
</reference>
<evidence type="ECO:0000256" key="2">
    <source>
        <dbReference type="ARBA" id="ARBA00022737"/>
    </source>
</evidence>